<proteinExistence type="predicted"/>
<organism evidence="2 3">
    <name type="scientific">Bordetella ansorpii</name>
    <dbReference type="NCBI Taxonomy" id="288768"/>
    <lineage>
        <taxon>Bacteria</taxon>
        <taxon>Pseudomonadati</taxon>
        <taxon>Pseudomonadota</taxon>
        <taxon>Betaproteobacteria</taxon>
        <taxon>Burkholderiales</taxon>
        <taxon>Alcaligenaceae</taxon>
        <taxon>Bordetella</taxon>
    </lineage>
</organism>
<reference evidence="2 3" key="1">
    <citation type="submission" date="2016-03" db="EMBL/GenBank/DDBJ databases">
        <authorList>
            <consortium name="Pathogen Informatics"/>
        </authorList>
    </citation>
    <scope>NUCLEOTIDE SEQUENCE [LARGE SCALE GENOMIC DNA]</scope>
    <source>
        <strain evidence="2 3">NCTC13364</strain>
    </source>
</reference>
<dbReference type="RefSeq" id="WP_156523183.1">
    <property type="nucleotide sequence ID" value="NZ_FKBS01000025.1"/>
</dbReference>
<evidence type="ECO:0000313" key="3">
    <source>
        <dbReference type="Proteomes" id="UP000077037"/>
    </source>
</evidence>
<gene>
    <name evidence="2" type="ORF">SAMEA1982600_04402</name>
</gene>
<feature type="compositionally biased region" description="Basic and acidic residues" evidence="1">
    <location>
        <begin position="51"/>
        <end position="68"/>
    </location>
</feature>
<sequence length="68" mass="7568">MSTWRRKAIEAAPELQGVLEAIWSPMAAWIELRIAFEQAIGRNDMQGARRASPDDAPGRPARPRPEGI</sequence>
<protein>
    <submittedName>
        <fullName evidence="2">Uncharacterized protein</fullName>
    </submittedName>
</protein>
<dbReference type="Proteomes" id="UP000077037">
    <property type="component" value="Unassembled WGS sequence"/>
</dbReference>
<evidence type="ECO:0000256" key="1">
    <source>
        <dbReference type="SAM" id="MobiDB-lite"/>
    </source>
</evidence>
<accession>A0A157R2V3</accession>
<dbReference type="OrthoDB" id="7063661at2"/>
<name>A0A157R2V3_9BORD</name>
<dbReference type="AlphaFoldDB" id="A0A157R2V3"/>
<feature type="region of interest" description="Disordered" evidence="1">
    <location>
        <begin position="45"/>
        <end position="68"/>
    </location>
</feature>
<dbReference type="EMBL" id="FKBS01000025">
    <property type="protein sequence ID" value="SAI52206.1"/>
    <property type="molecule type" value="Genomic_DNA"/>
</dbReference>
<evidence type="ECO:0000313" key="2">
    <source>
        <dbReference type="EMBL" id="SAI52206.1"/>
    </source>
</evidence>